<dbReference type="EMBL" id="UINC01121154">
    <property type="protein sequence ID" value="SVC96105.1"/>
    <property type="molecule type" value="Genomic_DNA"/>
</dbReference>
<feature type="non-terminal residue" evidence="1">
    <location>
        <position position="1"/>
    </location>
</feature>
<protein>
    <submittedName>
        <fullName evidence="1">Uncharacterized protein</fullName>
    </submittedName>
</protein>
<organism evidence="1">
    <name type="scientific">marine metagenome</name>
    <dbReference type="NCBI Taxonomy" id="408172"/>
    <lineage>
        <taxon>unclassified sequences</taxon>
        <taxon>metagenomes</taxon>
        <taxon>ecological metagenomes</taxon>
    </lineage>
</organism>
<accession>A0A382RG01</accession>
<evidence type="ECO:0000313" key="1">
    <source>
        <dbReference type="EMBL" id="SVC96105.1"/>
    </source>
</evidence>
<dbReference type="AlphaFoldDB" id="A0A382RG01"/>
<reference evidence="1" key="1">
    <citation type="submission" date="2018-05" db="EMBL/GenBank/DDBJ databases">
        <authorList>
            <person name="Lanie J.A."/>
            <person name="Ng W.-L."/>
            <person name="Kazmierczak K.M."/>
            <person name="Andrzejewski T.M."/>
            <person name="Davidsen T.M."/>
            <person name="Wayne K.J."/>
            <person name="Tettelin H."/>
            <person name="Glass J.I."/>
            <person name="Rusch D."/>
            <person name="Podicherti R."/>
            <person name="Tsui H.-C.T."/>
            <person name="Winkler M.E."/>
        </authorList>
    </citation>
    <scope>NUCLEOTIDE SEQUENCE</scope>
</reference>
<proteinExistence type="predicted"/>
<name>A0A382RG01_9ZZZZ</name>
<gene>
    <name evidence="1" type="ORF">METZ01_LOCUS348959</name>
</gene>
<sequence>ASNLKPASLAETASRYLLVRETQNLLTADPQADQVEVKAAGGGIRWASMPRAHGGHARGVVCLQGLETQHN</sequence>